<sequence length="187" mass="21865">MRSIYADLTGDSSASETELIKGVDQKAAEFLLSTEEEEIIYDLRKLNGENGKTKFDAFWEETQKYIEVIVPAVHERRHGEQLYLPFIISIEQLRNTIQKRLPTSTDIPSNEWLRLQFWPKNVTSLRALQHTGRFDLKFVVQQRLLRATHPDAKYCAVQYKYLRNFAVKLRNFSKLIYLDDKSIVPLG</sequence>
<accession>V4BIW3</accession>
<keyword evidence="2" id="KW-1185">Reference proteome</keyword>
<dbReference type="Proteomes" id="UP000030746">
    <property type="component" value="Unassembled WGS sequence"/>
</dbReference>
<evidence type="ECO:0000313" key="1">
    <source>
        <dbReference type="EMBL" id="ESO88574.1"/>
    </source>
</evidence>
<dbReference type="KEGG" id="lgi:LOTGIDRAFT_165357"/>
<dbReference type="STRING" id="225164.V4BIW3"/>
<dbReference type="OrthoDB" id="6133789at2759"/>
<name>V4BIW3_LOTGI</name>
<dbReference type="AlphaFoldDB" id="V4BIW3"/>
<gene>
    <name evidence="1" type="ORF">LOTGIDRAFT_165357</name>
</gene>
<dbReference type="CTD" id="20240005"/>
<protein>
    <submittedName>
        <fullName evidence="1">Uncharacterized protein</fullName>
    </submittedName>
</protein>
<dbReference type="EMBL" id="KB202656">
    <property type="protein sequence ID" value="ESO88574.1"/>
    <property type="molecule type" value="Genomic_DNA"/>
</dbReference>
<dbReference type="GeneID" id="20240005"/>
<dbReference type="RefSeq" id="XP_009060624.1">
    <property type="nucleotide sequence ID" value="XM_009062376.1"/>
</dbReference>
<dbReference type="HOGENOM" id="CLU_035547_0_0_1"/>
<dbReference type="OMA" id="YHIDSHY"/>
<proteinExistence type="predicted"/>
<evidence type="ECO:0000313" key="2">
    <source>
        <dbReference type="Proteomes" id="UP000030746"/>
    </source>
</evidence>
<reference evidence="1 2" key="1">
    <citation type="journal article" date="2013" name="Nature">
        <title>Insights into bilaterian evolution from three spiralian genomes.</title>
        <authorList>
            <person name="Simakov O."/>
            <person name="Marletaz F."/>
            <person name="Cho S.J."/>
            <person name="Edsinger-Gonzales E."/>
            <person name="Havlak P."/>
            <person name="Hellsten U."/>
            <person name="Kuo D.H."/>
            <person name="Larsson T."/>
            <person name="Lv J."/>
            <person name="Arendt D."/>
            <person name="Savage R."/>
            <person name="Osoegawa K."/>
            <person name="de Jong P."/>
            <person name="Grimwood J."/>
            <person name="Chapman J.A."/>
            <person name="Shapiro H."/>
            <person name="Aerts A."/>
            <person name="Otillar R.P."/>
            <person name="Terry A.Y."/>
            <person name="Boore J.L."/>
            <person name="Grigoriev I.V."/>
            <person name="Lindberg D.R."/>
            <person name="Seaver E.C."/>
            <person name="Weisblat D.A."/>
            <person name="Putnam N.H."/>
            <person name="Rokhsar D.S."/>
        </authorList>
    </citation>
    <scope>NUCLEOTIDE SEQUENCE [LARGE SCALE GENOMIC DNA]</scope>
</reference>
<organism evidence="1 2">
    <name type="scientific">Lottia gigantea</name>
    <name type="common">Giant owl limpet</name>
    <dbReference type="NCBI Taxonomy" id="225164"/>
    <lineage>
        <taxon>Eukaryota</taxon>
        <taxon>Metazoa</taxon>
        <taxon>Spiralia</taxon>
        <taxon>Lophotrochozoa</taxon>
        <taxon>Mollusca</taxon>
        <taxon>Gastropoda</taxon>
        <taxon>Patellogastropoda</taxon>
        <taxon>Lottioidea</taxon>
        <taxon>Lottiidae</taxon>
        <taxon>Lottia</taxon>
    </lineage>
</organism>